<dbReference type="HOGENOM" id="CLU_139157_0_0_6"/>
<protein>
    <submittedName>
        <fullName evidence="1">Putative lipoprotein</fullName>
    </submittedName>
</protein>
<gene>
    <name evidence="1" type="ORF">PFLCHA0_c34860</name>
</gene>
<reference evidence="2" key="1">
    <citation type="journal article" date="2014" name="Genome Announc.">
        <title>Full-genome sequence of the plant growth-promoting bacterium Pseudomonas protegens CHA0.</title>
        <authorList>
            <person name="Jousset A."/>
            <person name="Schuldes J."/>
            <person name="Keel C."/>
            <person name="Maurhofer M."/>
            <person name="Daniel R."/>
            <person name="Scheu S."/>
            <person name="Thuermer A."/>
        </authorList>
    </citation>
    <scope>NUCLEOTIDE SEQUENCE [LARGE SCALE GENOMIC DNA]</scope>
    <source>
        <strain evidence="2">DSM 19095 / LMG 27888 / CFBP 6595 / CHA0</strain>
    </source>
</reference>
<dbReference type="GeneID" id="57476474"/>
<dbReference type="AlphaFoldDB" id="A0A2C9ENN1"/>
<proteinExistence type="predicted"/>
<keyword evidence="1" id="KW-0449">Lipoprotein</keyword>
<accession>A0A2C9ENN1</accession>
<name>A0A2C9ENN1_PSEPH</name>
<dbReference type="eggNOG" id="ENOG50337TC">
    <property type="taxonomic scope" value="Bacteria"/>
</dbReference>
<dbReference type="EMBL" id="CP003190">
    <property type="protein sequence ID" value="AGL85255.1"/>
    <property type="molecule type" value="Genomic_DNA"/>
</dbReference>
<sequence length="126" mass="13681">MNKRVPALIFSSALLAACGPNKIVYDLPSPSGKYHVQVRQCPQSGSITWSEKLQVSVLESGVSAACQSAVQALAQFDANEAASQLQLEWISDTELRAWLPGFNVDYGPSSATYKHDNPVKVIFSPR</sequence>
<dbReference type="KEGG" id="pprc:PFLCHA0_c34860"/>
<dbReference type="Proteomes" id="UP000013940">
    <property type="component" value="Chromosome"/>
</dbReference>
<dbReference type="RefSeq" id="WP_015635922.1">
    <property type="nucleotide sequence ID" value="NC_021237.1"/>
</dbReference>
<evidence type="ECO:0000313" key="1">
    <source>
        <dbReference type="EMBL" id="AGL85255.1"/>
    </source>
</evidence>
<dbReference type="PROSITE" id="PS51257">
    <property type="entry name" value="PROKAR_LIPOPROTEIN"/>
    <property type="match status" value="1"/>
</dbReference>
<organism evidence="1 2">
    <name type="scientific">Pseudomonas protegens (strain DSM 19095 / LMG 27888 / CFBP 6595 / CHA0)</name>
    <dbReference type="NCBI Taxonomy" id="1124983"/>
    <lineage>
        <taxon>Bacteria</taxon>
        <taxon>Pseudomonadati</taxon>
        <taxon>Pseudomonadota</taxon>
        <taxon>Gammaproteobacteria</taxon>
        <taxon>Pseudomonadales</taxon>
        <taxon>Pseudomonadaceae</taxon>
        <taxon>Pseudomonas</taxon>
    </lineage>
</organism>
<evidence type="ECO:0000313" key="2">
    <source>
        <dbReference type="Proteomes" id="UP000013940"/>
    </source>
</evidence>